<proteinExistence type="predicted"/>
<organism evidence="1 2">
    <name type="scientific">Trifolium medium</name>
    <dbReference type="NCBI Taxonomy" id="97028"/>
    <lineage>
        <taxon>Eukaryota</taxon>
        <taxon>Viridiplantae</taxon>
        <taxon>Streptophyta</taxon>
        <taxon>Embryophyta</taxon>
        <taxon>Tracheophyta</taxon>
        <taxon>Spermatophyta</taxon>
        <taxon>Magnoliopsida</taxon>
        <taxon>eudicotyledons</taxon>
        <taxon>Gunneridae</taxon>
        <taxon>Pentapetalae</taxon>
        <taxon>rosids</taxon>
        <taxon>fabids</taxon>
        <taxon>Fabales</taxon>
        <taxon>Fabaceae</taxon>
        <taxon>Papilionoideae</taxon>
        <taxon>50 kb inversion clade</taxon>
        <taxon>NPAAA clade</taxon>
        <taxon>Hologalegina</taxon>
        <taxon>IRL clade</taxon>
        <taxon>Trifolieae</taxon>
        <taxon>Trifolium</taxon>
    </lineage>
</organism>
<evidence type="ECO:0000313" key="1">
    <source>
        <dbReference type="EMBL" id="MCI80562.1"/>
    </source>
</evidence>
<reference evidence="1 2" key="1">
    <citation type="journal article" date="2018" name="Front. Plant Sci.">
        <title>Red Clover (Trifolium pratense) and Zigzag Clover (T. medium) - A Picture of Genomic Similarities and Differences.</title>
        <authorList>
            <person name="Dluhosova J."/>
            <person name="Istvanek J."/>
            <person name="Nedelnik J."/>
            <person name="Repkova J."/>
        </authorList>
    </citation>
    <scope>NUCLEOTIDE SEQUENCE [LARGE SCALE GENOMIC DNA]</scope>
    <source>
        <strain evidence="2">cv. 10/8</strain>
        <tissue evidence="1">Leaf</tissue>
    </source>
</reference>
<keyword evidence="2" id="KW-1185">Reference proteome</keyword>
<evidence type="ECO:0000313" key="2">
    <source>
        <dbReference type="Proteomes" id="UP000265520"/>
    </source>
</evidence>
<name>A0A392UZI9_9FABA</name>
<dbReference type="AlphaFoldDB" id="A0A392UZI9"/>
<protein>
    <submittedName>
        <fullName evidence="1">Uncharacterized protein</fullName>
    </submittedName>
</protein>
<dbReference type="Proteomes" id="UP000265520">
    <property type="component" value="Unassembled WGS sequence"/>
</dbReference>
<accession>A0A392UZI9</accession>
<dbReference type="EMBL" id="LXQA010998605">
    <property type="protein sequence ID" value="MCI80562.1"/>
    <property type="molecule type" value="Genomic_DNA"/>
</dbReference>
<comment type="caution">
    <text evidence="1">The sequence shown here is derived from an EMBL/GenBank/DDBJ whole genome shotgun (WGS) entry which is preliminary data.</text>
</comment>
<feature type="non-terminal residue" evidence="1">
    <location>
        <position position="56"/>
    </location>
</feature>
<sequence>MPQLNALIVHNFPCWRAAPAVLRDVQLAVTQINLNFSTGAPRQTLLRDAQLPEEYL</sequence>